<dbReference type="EMBL" id="CP165727">
    <property type="protein sequence ID" value="XDV68253.1"/>
    <property type="molecule type" value="Genomic_DNA"/>
</dbReference>
<evidence type="ECO:0000313" key="1">
    <source>
        <dbReference type="EMBL" id="XDV68253.1"/>
    </source>
</evidence>
<sequence>MSEFHTEVMTLPNGSAAGAVLTGAGADLSDEEFLERYPRVAEILARWEREDLG</sequence>
<dbReference type="RefSeq" id="WP_159047393.1">
    <property type="nucleotide sequence ID" value="NZ_CP165727.1"/>
</dbReference>
<proteinExistence type="predicted"/>
<name>A0AB39YE38_9ACTN</name>
<organism evidence="1">
    <name type="scientific">Streptomyces sp. R33</name>
    <dbReference type="NCBI Taxonomy" id="3238629"/>
    <lineage>
        <taxon>Bacteria</taxon>
        <taxon>Bacillati</taxon>
        <taxon>Actinomycetota</taxon>
        <taxon>Actinomycetes</taxon>
        <taxon>Kitasatosporales</taxon>
        <taxon>Streptomycetaceae</taxon>
        <taxon>Streptomyces</taxon>
    </lineage>
</organism>
<accession>A0AB39YE38</accession>
<dbReference type="AlphaFoldDB" id="A0AB39YE38"/>
<protein>
    <submittedName>
        <fullName evidence="1">Uncharacterized protein</fullName>
    </submittedName>
</protein>
<reference evidence="1" key="1">
    <citation type="submission" date="2024-08" db="EMBL/GenBank/DDBJ databases">
        <authorList>
            <person name="Yu S.T."/>
        </authorList>
    </citation>
    <scope>NUCLEOTIDE SEQUENCE</scope>
    <source>
        <strain evidence="1">R33</strain>
    </source>
</reference>
<gene>
    <name evidence="1" type="ORF">AB5J51_37635</name>
</gene>